<sequence length="133" mass="13949">MVPKSTVLSQLAPRALLSQRRQCDPFIGLSKHHPIASLHPPCTSSGSRADRPVPVRSSHHRLCKSFAPRSSRVAAESFAPNAGSVNTSSGDAIGPHRKGAKSTQTLHIAQSSTGLGAWPAVDVVAAMLVKLDA</sequence>
<accession>A0A4Q9MSW5</accession>
<name>A0A4Q9MSW5_9APHY</name>
<evidence type="ECO:0000256" key="1">
    <source>
        <dbReference type="SAM" id="MobiDB-lite"/>
    </source>
</evidence>
<dbReference type="EMBL" id="ML143402">
    <property type="protein sequence ID" value="TBU30960.1"/>
    <property type="molecule type" value="Genomic_DNA"/>
</dbReference>
<dbReference type="Proteomes" id="UP000292957">
    <property type="component" value="Unassembled WGS sequence"/>
</dbReference>
<protein>
    <submittedName>
        <fullName evidence="2">Uncharacterized protein</fullName>
    </submittedName>
</protein>
<reference evidence="2" key="1">
    <citation type="submission" date="2019-01" db="EMBL/GenBank/DDBJ databases">
        <title>Draft genome sequences of three monokaryotic isolates of the white-rot basidiomycete fungus Dichomitus squalens.</title>
        <authorList>
            <consortium name="DOE Joint Genome Institute"/>
            <person name="Lopez S.C."/>
            <person name="Andreopoulos B."/>
            <person name="Pangilinan J."/>
            <person name="Lipzen A."/>
            <person name="Riley R."/>
            <person name="Ahrendt S."/>
            <person name="Ng V."/>
            <person name="Barry K."/>
            <person name="Daum C."/>
            <person name="Grigoriev I.V."/>
            <person name="Hilden K.S."/>
            <person name="Makela M.R."/>
            <person name="de Vries R.P."/>
        </authorList>
    </citation>
    <scope>NUCLEOTIDE SEQUENCE [LARGE SCALE GENOMIC DNA]</scope>
    <source>
        <strain evidence="2">OM18370.1</strain>
    </source>
</reference>
<proteinExistence type="predicted"/>
<organism evidence="2">
    <name type="scientific">Dichomitus squalens</name>
    <dbReference type="NCBI Taxonomy" id="114155"/>
    <lineage>
        <taxon>Eukaryota</taxon>
        <taxon>Fungi</taxon>
        <taxon>Dikarya</taxon>
        <taxon>Basidiomycota</taxon>
        <taxon>Agaricomycotina</taxon>
        <taxon>Agaricomycetes</taxon>
        <taxon>Polyporales</taxon>
        <taxon>Polyporaceae</taxon>
        <taxon>Dichomitus</taxon>
    </lineage>
</organism>
<gene>
    <name evidence="2" type="ORF">BD311DRAFT_805003</name>
</gene>
<dbReference type="AlphaFoldDB" id="A0A4Q9MSW5"/>
<feature type="region of interest" description="Disordered" evidence="1">
    <location>
        <begin position="77"/>
        <end position="103"/>
    </location>
</feature>
<evidence type="ECO:0000313" key="2">
    <source>
        <dbReference type="EMBL" id="TBU30960.1"/>
    </source>
</evidence>